<dbReference type="SUPFAM" id="SSF48726">
    <property type="entry name" value="Immunoglobulin"/>
    <property type="match status" value="1"/>
</dbReference>
<dbReference type="AlphaFoldDB" id="A0A8S3RHI4"/>
<name>A0A8S3RHI4_MYTED</name>
<reference evidence="3" key="1">
    <citation type="submission" date="2021-03" db="EMBL/GenBank/DDBJ databases">
        <authorList>
            <person name="Bekaert M."/>
        </authorList>
    </citation>
    <scope>NUCLEOTIDE SEQUENCE</scope>
</reference>
<dbReference type="PROSITE" id="PS50835">
    <property type="entry name" value="IG_LIKE"/>
    <property type="match status" value="1"/>
</dbReference>
<dbReference type="Pfam" id="PF21599">
    <property type="entry name" value="ZSWIM3_N"/>
    <property type="match status" value="1"/>
</dbReference>
<dbReference type="Pfam" id="PF08205">
    <property type="entry name" value="C2-set_2"/>
    <property type="match status" value="1"/>
</dbReference>
<evidence type="ECO:0000313" key="3">
    <source>
        <dbReference type="EMBL" id="CAG2206462.1"/>
    </source>
</evidence>
<dbReference type="InterPro" id="IPR048325">
    <property type="entry name" value="ZSWIM3_N"/>
</dbReference>
<sequence>MTIKCTAVGGQPEPDVKLVILGSTYTGKQSAQHKFKPVSGNDGSNVICQAGYEEFEHYPLTTSANIHLKYEKLKLNDKIDSYEDLQQVLKEYEKDNYVQLWKRDSRTIKFMKTTAPNKTSTIGYSMVPLSIALFMEARTTKLHLLQARKTKCITFDQKASKETDVIVLEWFVGKEIAKSAVDDGLVIEEEHVETRPEMVSTLCLDKLVNIRLIEKYCTKEAWKSIESIYCIKDELNLYICNFCKSDADAKETNQPVITPFVPDTLITEETKTFAISCQSTGSRPAALMYWFLEQQNITSNSTSQTIHDSPTDKYTVTSSLRYSVDRRYNEQKLKCGAVNIAGSMEIFLTLDVKCKLTL</sequence>
<keyword evidence="4" id="KW-1185">Reference proteome</keyword>
<dbReference type="Gene3D" id="2.60.40.10">
    <property type="entry name" value="Immunoglobulins"/>
    <property type="match status" value="1"/>
</dbReference>
<gene>
    <name evidence="3" type="ORF">MEDL_20792</name>
</gene>
<feature type="domain" description="Ig-like" evidence="2">
    <location>
        <begin position="255"/>
        <end position="351"/>
    </location>
</feature>
<dbReference type="OrthoDB" id="6135318at2759"/>
<dbReference type="InterPro" id="IPR036179">
    <property type="entry name" value="Ig-like_dom_sf"/>
</dbReference>
<evidence type="ECO:0000259" key="2">
    <source>
        <dbReference type="PROSITE" id="PS50835"/>
    </source>
</evidence>
<dbReference type="InterPro" id="IPR007110">
    <property type="entry name" value="Ig-like_dom"/>
</dbReference>
<evidence type="ECO:0000313" key="4">
    <source>
        <dbReference type="Proteomes" id="UP000683360"/>
    </source>
</evidence>
<dbReference type="InterPro" id="IPR013162">
    <property type="entry name" value="CD80_C2-set"/>
</dbReference>
<dbReference type="Proteomes" id="UP000683360">
    <property type="component" value="Unassembled WGS sequence"/>
</dbReference>
<evidence type="ECO:0000256" key="1">
    <source>
        <dbReference type="ARBA" id="ARBA00023157"/>
    </source>
</evidence>
<dbReference type="InterPro" id="IPR013783">
    <property type="entry name" value="Ig-like_fold"/>
</dbReference>
<comment type="caution">
    <text evidence="3">The sequence shown here is derived from an EMBL/GenBank/DDBJ whole genome shotgun (WGS) entry which is preliminary data.</text>
</comment>
<accession>A0A8S3RHI4</accession>
<protein>
    <recommendedName>
        <fullName evidence="2">Ig-like domain-containing protein</fullName>
    </recommendedName>
</protein>
<dbReference type="EMBL" id="CAJPWZ010001049">
    <property type="protein sequence ID" value="CAG2206462.1"/>
    <property type="molecule type" value="Genomic_DNA"/>
</dbReference>
<proteinExistence type="predicted"/>
<keyword evidence="1" id="KW-1015">Disulfide bond</keyword>
<organism evidence="3 4">
    <name type="scientific">Mytilus edulis</name>
    <name type="common">Blue mussel</name>
    <dbReference type="NCBI Taxonomy" id="6550"/>
    <lineage>
        <taxon>Eukaryota</taxon>
        <taxon>Metazoa</taxon>
        <taxon>Spiralia</taxon>
        <taxon>Lophotrochozoa</taxon>
        <taxon>Mollusca</taxon>
        <taxon>Bivalvia</taxon>
        <taxon>Autobranchia</taxon>
        <taxon>Pteriomorphia</taxon>
        <taxon>Mytilida</taxon>
        <taxon>Mytiloidea</taxon>
        <taxon>Mytilidae</taxon>
        <taxon>Mytilinae</taxon>
        <taxon>Mytilus</taxon>
    </lineage>
</organism>